<keyword evidence="3" id="KW-1185">Reference proteome</keyword>
<accession>A0A562JFF4</accession>
<evidence type="ECO:0000256" key="1">
    <source>
        <dbReference type="SAM" id="Phobius"/>
    </source>
</evidence>
<keyword evidence="1" id="KW-0812">Transmembrane</keyword>
<keyword evidence="1" id="KW-0472">Membrane</keyword>
<dbReference type="OrthoDB" id="3174166at2"/>
<dbReference type="EMBL" id="VLKH01000003">
    <property type="protein sequence ID" value="TWH81595.1"/>
    <property type="molecule type" value="Genomic_DNA"/>
</dbReference>
<dbReference type="RefSeq" id="WP_145081616.1">
    <property type="nucleotide sequence ID" value="NZ_DAMBUX010000015.1"/>
</dbReference>
<sequence length="130" mass="15261">MNGFRNFMVGRYGTDQFTLFLLITGMVLTFIGDALNLEFLTILTYAIFIGCVYRTLSRNILARQKENFMFLKYWNPVKTWSKSKYNIVKDSKDYKYFKCPNCKQIMRAPRGRGKISVTCRKCGTKFIQKS</sequence>
<evidence type="ECO:0000313" key="3">
    <source>
        <dbReference type="Proteomes" id="UP000315343"/>
    </source>
</evidence>
<dbReference type="Proteomes" id="UP000315343">
    <property type="component" value="Unassembled WGS sequence"/>
</dbReference>
<organism evidence="2 3">
    <name type="scientific">Sedimentibacter saalensis</name>
    <dbReference type="NCBI Taxonomy" id="130788"/>
    <lineage>
        <taxon>Bacteria</taxon>
        <taxon>Bacillati</taxon>
        <taxon>Bacillota</taxon>
        <taxon>Tissierellia</taxon>
        <taxon>Sedimentibacter</taxon>
    </lineage>
</organism>
<dbReference type="AlphaFoldDB" id="A0A562JFF4"/>
<evidence type="ECO:0000313" key="2">
    <source>
        <dbReference type="EMBL" id="TWH81595.1"/>
    </source>
</evidence>
<comment type="caution">
    <text evidence="2">The sequence shown here is derived from an EMBL/GenBank/DDBJ whole genome shotgun (WGS) entry which is preliminary data.</text>
</comment>
<gene>
    <name evidence="2" type="ORF">LY60_01348</name>
</gene>
<protein>
    <recommendedName>
        <fullName evidence="4">Zn-finger containing protein</fullName>
    </recommendedName>
</protein>
<reference evidence="2 3" key="1">
    <citation type="submission" date="2019-07" db="EMBL/GenBank/DDBJ databases">
        <title>Genomic Encyclopedia of Type Strains, Phase I: the one thousand microbial genomes (KMG-I) project.</title>
        <authorList>
            <person name="Kyrpides N."/>
        </authorList>
    </citation>
    <scope>NUCLEOTIDE SEQUENCE [LARGE SCALE GENOMIC DNA]</scope>
    <source>
        <strain evidence="2 3">DSM 13558</strain>
    </source>
</reference>
<evidence type="ECO:0008006" key="4">
    <source>
        <dbReference type="Google" id="ProtNLM"/>
    </source>
</evidence>
<keyword evidence="1" id="KW-1133">Transmembrane helix</keyword>
<feature type="transmembrane region" description="Helical" evidence="1">
    <location>
        <begin position="12"/>
        <end position="31"/>
    </location>
</feature>
<name>A0A562JFF4_9FIRM</name>
<proteinExistence type="predicted"/>
<feature type="transmembrane region" description="Helical" evidence="1">
    <location>
        <begin position="37"/>
        <end position="56"/>
    </location>
</feature>